<comment type="caution">
    <text evidence="12">The sequence shown here is derived from an EMBL/GenBank/DDBJ whole genome shotgun (WGS) entry which is preliminary data.</text>
</comment>
<organism evidence="12 13">
    <name type="scientific">Alternaria dauci</name>
    <dbReference type="NCBI Taxonomy" id="48095"/>
    <lineage>
        <taxon>Eukaryota</taxon>
        <taxon>Fungi</taxon>
        <taxon>Dikarya</taxon>
        <taxon>Ascomycota</taxon>
        <taxon>Pezizomycotina</taxon>
        <taxon>Dothideomycetes</taxon>
        <taxon>Pleosporomycetidae</taxon>
        <taxon>Pleosporales</taxon>
        <taxon>Pleosporineae</taxon>
        <taxon>Pleosporaceae</taxon>
        <taxon>Alternaria</taxon>
        <taxon>Alternaria sect. Porri</taxon>
    </lineage>
</organism>
<evidence type="ECO:0000256" key="7">
    <source>
        <dbReference type="SAM" id="MobiDB-lite"/>
    </source>
</evidence>
<evidence type="ECO:0000259" key="10">
    <source>
        <dbReference type="Pfam" id="PF20637"/>
    </source>
</evidence>
<keyword evidence="8" id="KW-0812">Transmembrane</keyword>
<keyword evidence="5 6" id="KW-0072">Autophagy</keyword>
<dbReference type="InterPro" id="IPR048940">
    <property type="entry name" value="ATG5_HBR"/>
</dbReference>
<dbReference type="GeneID" id="96088697"/>
<dbReference type="RefSeq" id="XP_069303977.1">
    <property type="nucleotide sequence ID" value="XM_069454542.1"/>
</dbReference>
<comment type="function">
    <text evidence="6">Involved in cytoplasm to vacuole transport (Cvt) and autophagic vesicle formation.</text>
</comment>
<feature type="transmembrane region" description="Helical" evidence="8">
    <location>
        <begin position="401"/>
        <end position="421"/>
    </location>
</feature>
<keyword evidence="6 8" id="KW-0472">Membrane</keyword>
<gene>
    <name evidence="12" type="ORF">ACET3X_008375</name>
</gene>
<dbReference type="Proteomes" id="UP001578633">
    <property type="component" value="Chromosome 8"/>
</dbReference>
<reference evidence="12 13" key="1">
    <citation type="submission" date="2024-09" db="EMBL/GenBank/DDBJ databases">
        <title>T2T genomes of carrot and Alternaria dauci and their utility for understanding host-pathogen interaction during carrot leaf blight disease.</title>
        <authorList>
            <person name="Liu W."/>
            <person name="Xu S."/>
            <person name="Ou C."/>
            <person name="Liu X."/>
            <person name="Zhuang F."/>
            <person name="Deng X.W."/>
        </authorList>
    </citation>
    <scope>NUCLEOTIDE SEQUENCE [LARGE SCALE GENOMIC DNA]</scope>
    <source>
        <strain evidence="12 13">A2016</strain>
    </source>
</reference>
<evidence type="ECO:0000256" key="2">
    <source>
        <dbReference type="ARBA" id="ARBA00006910"/>
    </source>
</evidence>
<dbReference type="InterPro" id="IPR048939">
    <property type="entry name" value="ATG5_UblA"/>
</dbReference>
<feature type="domain" description="Autophagy protein ATG5 UblA" evidence="11">
    <location>
        <begin position="15"/>
        <end position="135"/>
    </location>
</feature>
<keyword evidence="13" id="KW-1185">Reference proteome</keyword>
<protein>
    <recommendedName>
        <fullName evidence="6">Autophagy protein 5</fullName>
    </recommendedName>
</protein>
<dbReference type="Gene3D" id="1.10.246.190">
    <property type="entry name" value="Autophagy protein Apg5, helix rich domain"/>
    <property type="match status" value="1"/>
</dbReference>
<evidence type="ECO:0000313" key="12">
    <source>
        <dbReference type="EMBL" id="KAL1793393.1"/>
    </source>
</evidence>
<evidence type="ECO:0000256" key="5">
    <source>
        <dbReference type="ARBA" id="ARBA00023006"/>
    </source>
</evidence>
<feature type="compositionally biased region" description="Basic residues" evidence="7">
    <location>
        <begin position="328"/>
        <end position="338"/>
    </location>
</feature>
<feature type="region of interest" description="Disordered" evidence="7">
    <location>
        <begin position="326"/>
        <end position="345"/>
    </location>
</feature>
<comment type="subcellular location">
    <subcellularLocation>
        <location evidence="1 6">Preautophagosomal structure membrane</location>
        <topology evidence="1 6">Peripheral membrane protein</topology>
    </subcellularLocation>
</comment>
<dbReference type="PANTHER" id="PTHR13040:SF2">
    <property type="entry name" value="AUTOPHAGY PROTEIN 5"/>
    <property type="match status" value="1"/>
</dbReference>
<evidence type="ECO:0000256" key="1">
    <source>
        <dbReference type="ARBA" id="ARBA00004623"/>
    </source>
</evidence>
<dbReference type="InterPro" id="IPR042526">
    <property type="entry name" value="Atg5_HR"/>
</dbReference>
<keyword evidence="6" id="KW-0813">Transport</keyword>
<dbReference type="InterPro" id="IPR042527">
    <property type="entry name" value="Atg5_UblA_dom_sf"/>
</dbReference>
<dbReference type="PANTHER" id="PTHR13040">
    <property type="entry name" value="AUTOPHAGY PROTEIN 5"/>
    <property type="match status" value="1"/>
</dbReference>
<dbReference type="InterPro" id="IPR007239">
    <property type="entry name" value="Atg5"/>
</dbReference>
<dbReference type="Pfam" id="PF20637">
    <property type="entry name" value="ATG5_HBR"/>
    <property type="match status" value="1"/>
</dbReference>
<evidence type="ECO:0000256" key="8">
    <source>
        <dbReference type="SAM" id="Phobius"/>
    </source>
</evidence>
<evidence type="ECO:0000259" key="9">
    <source>
        <dbReference type="Pfam" id="PF04106"/>
    </source>
</evidence>
<dbReference type="Pfam" id="PF20638">
    <property type="entry name" value="ATG5_UblA"/>
    <property type="match status" value="1"/>
</dbReference>
<feature type="domain" description="Autophagy protein ATG5 alpha-helical bundle region" evidence="10">
    <location>
        <begin position="151"/>
        <end position="207"/>
    </location>
</feature>
<evidence type="ECO:0000256" key="4">
    <source>
        <dbReference type="ARBA" id="ARBA00022843"/>
    </source>
</evidence>
<keyword evidence="8" id="KW-1133">Transmembrane helix</keyword>
<keyword evidence="3 6" id="KW-1017">Isopeptide bond</keyword>
<dbReference type="Pfam" id="PF04106">
    <property type="entry name" value="ATG5_UblB"/>
    <property type="match status" value="1"/>
</dbReference>
<evidence type="ECO:0000256" key="6">
    <source>
        <dbReference type="RuleBase" id="RU361202"/>
    </source>
</evidence>
<sequence>MASKDVTSRLRQSTWNGSIPLEIRLHKGDCRTYDESDPYLIQFPRISYLGLLIHKLHAFFSRSLIYPDILPKDAWLSYEDVPLKWHYPLGLLYDLYSGAEPAYPPDADTEAVQSHKIENTEEERQHLPWRLTLHFSDFPSEQLVQLDNDDKHMHDLFIHSVKEADYLRTGTGKTVMFLSKEDSTQLWNGVKKHDFALYNPINQKLLNPQGVNLRHLPVRLYLPHAPSEGVQEETAPGSLRIVQRLVAPNLSSRQPQTIGTALNQILPTLFPSRRSPLLAQAVLHGAVLPLSASVEELLPQPSRCYLPAIHLLFTLLLAPNLPPAQPPKAHHPLPHHNAHSQFNSCQPKLPPARQFNRGPIQFVNNPTNTMAAISMPLAARAEYALHQLAKREKNWAQREPGVIVVFVIVFLVAILVIAMFINKKRQAAKGIA</sequence>
<feature type="domain" description="Autophagy protein ATG5 UblB" evidence="9">
    <location>
        <begin position="215"/>
        <end position="298"/>
    </location>
</feature>
<evidence type="ECO:0000256" key="3">
    <source>
        <dbReference type="ARBA" id="ARBA00022499"/>
    </source>
</evidence>
<evidence type="ECO:0000313" key="13">
    <source>
        <dbReference type="Proteomes" id="UP001578633"/>
    </source>
</evidence>
<evidence type="ECO:0000259" key="11">
    <source>
        <dbReference type="Pfam" id="PF20638"/>
    </source>
</evidence>
<dbReference type="Gene3D" id="3.10.20.90">
    <property type="entry name" value="Phosphatidylinositol 3-kinase Catalytic Subunit, Chain A, domain 1"/>
    <property type="match status" value="1"/>
</dbReference>
<comment type="similarity">
    <text evidence="2 6">Belongs to the ATG5 family.</text>
</comment>
<accession>A0ABR3UBP6</accession>
<dbReference type="Gene3D" id="3.10.20.620">
    <property type="match status" value="1"/>
</dbReference>
<proteinExistence type="inferred from homology"/>
<dbReference type="InterPro" id="IPR048318">
    <property type="entry name" value="ATG5_UblB"/>
</dbReference>
<keyword evidence="4 6" id="KW-0832">Ubl conjugation</keyword>
<name>A0ABR3UBP6_9PLEO</name>
<dbReference type="EMBL" id="JBHGVX010000008">
    <property type="protein sequence ID" value="KAL1793393.1"/>
    <property type="molecule type" value="Genomic_DNA"/>
</dbReference>
<comment type="subunit">
    <text evidence="6">Conjugated with ATG12.</text>
</comment>